<gene>
    <name evidence="19" type="primary">EIF4G2_2</name>
    <name evidence="19" type="ORF">DERP_002630</name>
</gene>
<dbReference type="SUPFAM" id="SSF51230">
    <property type="entry name" value="Single hybrid motif"/>
    <property type="match status" value="1"/>
</dbReference>
<dbReference type="InterPro" id="IPR003307">
    <property type="entry name" value="W2_domain"/>
</dbReference>
<dbReference type="PROSITE" id="PS51366">
    <property type="entry name" value="MI"/>
    <property type="match status" value="1"/>
</dbReference>
<feature type="region of interest" description="Disordered" evidence="15">
    <location>
        <begin position="1"/>
        <end position="68"/>
    </location>
</feature>
<feature type="domain" description="MI" evidence="18">
    <location>
        <begin position="571"/>
        <end position="692"/>
    </location>
</feature>
<name>A0ABQ8JI90_DERPT</name>
<dbReference type="InterPro" id="IPR003891">
    <property type="entry name" value="Initiation_fac_eIF4g_MI"/>
</dbReference>
<evidence type="ECO:0000256" key="3">
    <source>
        <dbReference type="ARBA" id="ARBA00007317"/>
    </source>
</evidence>
<dbReference type="InterPro" id="IPR050537">
    <property type="entry name" value="2-oxoacid_dehydrogenase"/>
</dbReference>
<evidence type="ECO:0000256" key="13">
    <source>
        <dbReference type="ARBA" id="ARBA00032406"/>
    </source>
</evidence>
<dbReference type="Pfam" id="PF00364">
    <property type="entry name" value="Biotin_lipoyl"/>
    <property type="match status" value="1"/>
</dbReference>
<keyword evidence="10" id="KW-0809">Transit peptide</keyword>
<evidence type="ECO:0000259" key="16">
    <source>
        <dbReference type="PROSITE" id="PS50968"/>
    </source>
</evidence>
<evidence type="ECO:0000256" key="5">
    <source>
        <dbReference type="ARBA" id="ARBA00020294"/>
    </source>
</evidence>
<proteinExistence type="inferred from homology"/>
<comment type="similarity">
    <text evidence="3">Belongs to the 2-oxoacid dehydrogenase family.</text>
</comment>
<keyword evidence="9" id="KW-0450">Lipoyl</keyword>
<dbReference type="Pfam" id="PF02020">
    <property type="entry name" value="W2"/>
    <property type="match status" value="1"/>
</dbReference>
<keyword evidence="20" id="KW-1185">Reference proteome</keyword>
<keyword evidence="7" id="KW-0597">Phosphoprotein</keyword>
<dbReference type="Gene3D" id="2.40.50.100">
    <property type="match status" value="1"/>
</dbReference>
<feature type="region of interest" description="Disordered" evidence="15">
    <location>
        <begin position="507"/>
        <end position="567"/>
    </location>
</feature>
<feature type="domain" description="Lipoyl-binding" evidence="16">
    <location>
        <begin position="1018"/>
        <end position="1092"/>
    </location>
</feature>
<evidence type="ECO:0000256" key="2">
    <source>
        <dbReference type="ARBA" id="ARBA00005145"/>
    </source>
</evidence>
<dbReference type="PROSITE" id="PS51363">
    <property type="entry name" value="W2"/>
    <property type="match status" value="1"/>
</dbReference>
<feature type="compositionally biased region" description="Low complexity" evidence="15">
    <location>
        <begin position="507"/>
        <end position="518"/>
    </location>
</feature>
<dbReference type="PANTHER" id="PTHR43416">
    <property type="entry name" value="DIHYDROLIPOYLLYSINE-RESIDUE SUCCINYLTRANSFERASE COMPONENT OF 2-OXOGLUTARATE DEHYDROGENASE COMPLEX, MITOCHONDRIAL-RELATED"/>
    <property type="match status" value="1"/>
</dbReference>
<feature type="compositionally biased region" description="Polar residues" evidence="15">
    <location>
        <begin position="1135"/>
        <end position="1152"/>
    </location>
</feature>
<comment type="pathway">
    <text evidence="2">Amino-acid degradation; L-lysine degradation via saccharopine pathway; glutaryl-CoA from L-lysine: step 6/6.</text>
</comment>
<dbReference type="InterPro" id="IPR001078">
    <property type="entry name" value="2-oxoacid_DH_actylTfrase"/>
</dbReference>
<keyword evidence="19" id="KW-0396">Initiation factor</keyword>
<dbReference type="CDD" id="cd11559">
    <property type="entry name" value="W2_eIF4G1_like"/>
    <property type="match status" value="1"/>
</dbReference>
<dbReference type="SMART" id="SM00515">
    <property type="entry name" value="eIF5C"/>
    <property type="match status" value="1"/>
</dbReference>
<dbReference type="Pfam" id="PF00198">
    <property type="entry name" value="2-oxoacid_dh"/>
    <property type="match status" value="1"/>
</dbReference>
<feature type="region of interest" description="Disordered" evidence="15">
    <location>
        <begin position="1102"/>
        <end position="1178"/>
    </location>
</feature>
<dbReference type="Pfam" id="PF02854">
    <property type="entry name" value="MIF4G"/>
    <property type="match status" value="1"/>
</dbReference>
<dbReference type="Gene3D" id="1.25.40.180">
    <property type="match status" value="3"/>
</dbReference>
<keyword evidence="19" id="KW-0648">Protein biosynthesis</keyword>
<feature type="domain" description="W2" evidence="17">
    <location>
        <begin position="743"/>
        <end position="936"/>
    </location>
</feature>
<feature type="compositionally biased region" description="Polar residues" evidence="15">
    <location>
        <begin position="384"/>
        <end position="395"/>
    </location>
</feature>
<dbReference type="SUPFAM" id="SSF52777">
    <property type="entry name" value="CoA-dependent acyltransferases"/>
    <property type="match status" value="1"/>
</dbReference>
<sequence>MNRIRVLEGEASSRYSGGKDNNDVYQQHQQSQQQQRPISIHSTTTTTTTTQQQQPPPPPPTTSTTLSSSIYGHACDNPQIVYKVRGILNKITPEKFEKLSQELLDLGLESEDVLTRVLLLIFNKALDDYKYSCMYAKLCKVINDNVSKYYEQNYNKNVFKILLLKKCKEEYENRCNAFEQFDNQNGPLSVDDEEKRSLAKQKMLCNIKFICELGKQQLLPKNILHDCIKQLLSRAKNQSFADKMQDLECLCEIMKNIGHLLETSEKASILLDQYFDRMNTYSKSNEINSRIKFMLLDVIDLRKNNWIPRQKDVLQSSVAEKVPEKENNGLLSSYGTLYHMHHLRHGGIGGNNPLMNQGRMDDMFAPMPIGPIYLGTGPGAINDHNFSQWNNQRRPNYNQKNSSSYSSGNMNNNNYNSHQQQQQQHQQQQQQSSSMMMMKRDNQSNYRQNYQQQQHNNNNMASNNQNNTMNGSNMNMRETSAVANLPPRFQKQQMKQNTNLSFIKPQFQQQQQQQNNFQDHNNMSGGVGVLANGMNQMRLQDDTNSGGSGIGGGNSGGGGSDDTQNKDEPVNLFFEIEKLLNEYYTDEKQLDGIIQFLKTTTSNFDECLLSIMRINIGKSEQERELTNKLLNKIKSEQIVDDSIFLSSLKNLFSKINELEVETPRARTYVAGYIAMAIIENVISLKEIGDLLDGGQHYPLFPLILQNLHKAKDQEWLFDLFTESKINLMQMVPEPDRNKERMADILEDRNLTFLYPMLRIESDITKQITSDCSPSSLYRWLKDNVNQTLQNSTEFISVVFSTLLKHIISKYNNEDNPFVFSTTLFAQQENELKKYSTILQKFLSGKHDLQLIVLYSLQTYCYEHNFPKGLIEKWFNMLYEQEIVDDDVFFRWREDINEEYPGKGKALFQVNKWLICENNNKKMFKYTKIYSYSLIGRHCSRLVSTKPSTRSFGNLQIESKLRLNTGSNNNNNIIRCSSSLCSTNFCSSDCKTNTALLFRRSNQNNCRTFHVSARYFNELRDVVVPQLAESLSEGDIRWIKAVGDQISEDEIVAEVETDKTSVPIHSPVAGIIEELLAEDGSTVQPGKVVLRIRVGATGGAAAPAAAAAVETPKPESSATPPPPPPPTSESSQPAPMSSQPISDIKSATKSMASHQAGGETSSSSMGGSSSSSSRKETRVKINRMRQRIAQRLKDAQNTYAMLTTFNEIDMSNIIDMRNRHKDTFQKKHNLKLGFMSAFLKATAFALQDQPVVNAVIDGNEVIYRDYIDISVAVATPKGLVVPVVRNVEQMNYAQIEKAMSELGEKARNNQLAIEDMDGGTFTISNGGVFGSMFGTPIINPPQSAILGMHAIIDRPVVIDKKIEIRPMMYVCLTYDHRLIDGREAVTFLRKIKSAIEDPRVLLLDI</sequence>
<feature type="region of interest" description="Disordered" evidence="15">
    <location>
        <begin position="384"/>
        <end position="438"/>
    </location>
</feature>
<dbReference type="Gene3D" id="3.30.559.10">
    <property type="entry name" value="Chloramphenicol acetyltransferase-like domain"/>
    <property type="match status" value="1"/>
</dbReference>
<evidence type="ECO:0000256" key="9">
    <source>
        <dbReference type="ARBA" id="ARBA00022823"/>
    </source>
</evidence>
<organism evidence="19 20">
    <name type="scientific">Dermatophagoides pteronyssinus</name>
    <name type="common">European house dust mite</name>
    <dbReference type="NCBI Taxonomy" id="6956"/>
    <lineage>
        <taxon>Eukaryota</taxon>
        <taxon>Metazoa</taxon>
        <taxon>Ecdysozoa</taxon>
        <taxon>Arthropoda</taxon>
        <taxon>Chelicerata</taxon>
        <taxon>Arachnida</taxon>
        <taxon>Acari</taxon>
        <taxon>Acariformes</taxon>
        <taxon>Sarcoptiformes</taxon>
        <taxon>Astigmata</taxon>
        <taxon>Psoroptidia</taxon>
        <taxon>Analgoidea</taxon>
        <taxon>Pyroglyphidae</taxon>
        <taxon>Dermatophagoidinae</taxon>
        <taxon>Dermatophagoides</taxon>
    </lineage>
</organism>
<dbReference type="GO" id="GO:0003743">
    <property type="term" value="F:translation initiation factor activity"/>
    <property type="evidence" value="ECO:0007669"/>
    <property type="project" value="UniProtKB-KW"/>
</dbReference>
<dbReference type="EC" id="2.3.1.61" evidence="4"/>
<dbReference type="SMART" id="SM00543">
    <property type="entry name" value="MIF4G"/>
    <property type="match status" value="1"/>
</dbReference>
<evidence type="ECO:0000313" key="19">
    <source>
        <dbReference type="EMBL" id="KAH9422333.1"/>
    </source>
</evidence>
<protein>
    <recommendedName>
        <fullName evidence="5">Dihydrolipoyllysine-residue succinyltransferase component of 2-oxoglutarate dehydrogenase complex, mitochondrial</fullName>
        <ecNumber evidence="4">2.3.1.61</ecNumber>
    </recommendedName>
    <alternativeName>
        <fullName evidence="13">2-oxoglutarate dehydrogenase complex component E2</fullName>
    </alternativeName>
    <alternativeName>
        <fullName evidence="12">E2K</fullName>
    </alternativeName>
</protein>
<evidence type="ECO:0000256" key="15">
    <source>
        <dbReference type="SAM" id="MobiDB-lite"/>
    </source>
</evidence>
<dbReference type="InterPro" id="IPR006255">
    <property type="entry name" value="SucB"/>
</dbReference>
<dbReference type="InterPro" id="IPR003890">
    <property type="entry name" value="MIF4G-like_typ-3"/>
</dbReference>
<keyword evidence="8" id="KW-0808">Transferase</keyword>
<feature type="compositionally biased region" description="Low complexity" evidence="15">
    <location>
        <begin position="26"/>
        <end position="35"/>
    </location>
</feature>
<dbReference type="Proteomes" id="UP000887458">
    <property type="component" value="Unassembled WGS sequence"/>
</dbReference>
<evidence type="ECO:0000256" key="4">
    <source>
        <dbReference type="ARBA" id="ARBA00012945"/>
    </source>
</evidence>
<feature type="compositionally biased region" description="Low complexity" evidence="15">
    <location>
        <begin position="42"/>
        <end position="53"/>
    </location>
</feature>
<dbReference type="InterPro" id="IPR003016">
    <property type="entry name" value="2-oxoA_DH_lipoyl-BS"/>
</dbReference>
<feature type="compositionally biased region" description="Gly residues" evidence="15">
    <location>
        <begin position="546"/>
        <end position="560"/>
    </location>
</feature>
<evidence type="ECO:0000259" key="18">
    <source>
        <dbReference type="PROSITE" id="PS51366"/>
    </source>
</evidence>
<evidence type="ECO:0000256" key="8">
    <source>
        <dbReference type="ARBA" id="ARBA00022679"/>
    </source>
</evidence>
<feature type="compositionally biased region" description="Low complexity" evidence="15">
    <location>
        <begin position="1102"/>
        <end position="1117"/>
    </location>
</feature>
<dbReference type="InterPro" id="IPR000089">
    <property type="entry name" value="Biotin_lipoyl"/>
</dbReference>
<comment type="function">
    <text evidence="14">Dihydrolipoamide succinyltransferase (E2) component of the 2-oxoglutarate dehydrogenase complex. The 2-oxoglutarate dehydrogenase complex catalyzes the overall conversion of 2-oxoglutarate to succinyl-CoA and CO(2). The 2-oxoglutarate dehydrogenase complex is mainly active in the mitochondrion. A fraction of the 2-oxoglutarate dehydrogenase complex also localizes in the nucleus and is required for lysine succinylation of histones: associates with KAT2A on chromatin and provides succinyl-CoA to histone succinyltransferase KAT2A.</text>
</comment>
<keyword evidence="11" id="KW-0012">Acyltransferase</keyword>
<dbReference type="PROSITE" id="PS00189">
    <property type="entry name" value="LIPOYL"/>
    <property type="match status" value="1"/>
</dbReference>
<evidence type="ECO:0000313" key="20">
    <source>
        <dbReference type="Proteomes" id="UP000887458"/>
    </source>
</evidence>
<dbReference type="NCBIfam" id="NF004309">
    <property type="entry name" value="PRK05704.1"/>
    <property type="match status" value="1"/>
</dbReference>
<dbReference type="EMBL" id="NJHN03000037">
    <property type="protein sequence ID" value="KAH9422333.1"/>
    <property type="molecule type" value="Genomic_DNA"/>
</dbReference>
<reference evidence="19 20" key="1">
    <citation type="journal article" date="2018" name="J. Allergy Clin. Immunol.">
        <title>High-quality assembly of Dermatophagoides pteronyssinus genome and transcriptome reveals a wide range of novel allergens.</title>
        <authorList>
            <person name="Liu X.Y."/>
            <person name="Yang K.Y."/>
            <person name="Wang M.Q."/>
            <person name="Kwok J.S."/>
            <person name="Zeng X."/>
            <person name="Yang Z."/>
            <person name="Xiao X.J."/>
            <person name="Lau C.P."/>
            <person name="Li Y."/>
            <person name="Huang Z.M."/>
            <person name="Ba J.G."/>
            <person name="Yim A.K."/>
            <person name="Ouyang C.Y."/>
            <person name="Ngai S.M."/>
            <person name="Chan T.F."/>
            <person name="Leung E.L."/>
            <person name="Liu L."/>
            <person name="Liu Z.G."/>
            <person name="Tsui S.K."/>
        </authorList>
    </citation>
    <scope>NUCLEOTIDE SEQUENCE [LARGE SCALE GENOMIC DNA]</scope>
    <source>
        <strain evidence="19">Derp</strain>
    </source>
</reference>
<comment type="caution">
    <text evidence="19">The sequence shown here is derived from an EMBL/GenBank/DDBJ whole genome shotgun (WGS) entry which is preliminary data.</text>
</comment>
<dbReference type="InterPro" id="IPR011053">
    <property type="entry name" value="Single_hybrid_motif"/>
</dbReference>
<evidence type="ECO:0000256" key="12">
    <source>
        <dbReference type="ARBA" id="ARBA00031331"/>
    </source>
</evidence>
<accession>A0ABQ8JI90</accession>
<reference evidence="19 20" key="2">
    <citation type="journal article" date="2022" name="Mol. Biol. Evol.">
        <title>Comparative Genomics Reveals Insights into the Divergent Evolution of Astigmatic Mites and Household Pest Adaptations.</title>
        <authorList>
            <person name="Xiong Q."/>
            <person name="Wan A.T."/>
            <person name="Liu X."/>
            <person name="Fung C.S."/>
            <person name="Xiao X."/>
            <person name="Malainual N."/>
            <person name="Hou J."/>
            <person name="Wang L."/>
            <person name="Wang M."/>
            <person name="Yang K.Y."/>
            <person name="Cui Y."/>
            <person name="Leung E.L."/>
            <person name="Nong W."/>
            <person name="Shin S.K."/>
            <person name="Au S.W."/>
            <person name="Jeong K.Y."/>
            <person name="Chew F.T."/>
            <person name="Hui J.H."/>
            <person name="Leung T.F."/>
            <person name="Tungtrongchitr A."/>
            <person name="Zhong N."/>
            <person name="Liu Z."/>
            <person name="Tsui S.K."/>
        </authorList>
    </citation>
    <scope>NUCLEOTIDE SEQUENCE [LARGE SCALE GENOMIC DNA]</scope>
    <source>
        <strain evidence="19">Derp</strain>
    </source>
</reference>
<feature type="compositionally biased region" description="Low complexity" evidence="15">
    <location>
        <begin position="396"/>
        <end position="438"/>
    </location>
</feature>
<dbReference type="InterPro" id="IPR023213">
    <property type="entry name" value="CAT-like_dom_sf"/>
</dbReference>
<dbReference type="SUPFAM" id="SSF48371">
    <property type="entry name" value="ARM repeat"/>
    <property type="match status" value="3"/>
</dbReference>
<dbReference type="InterPro" id="IPR016024">
    <property type="entry name" value="ARM-type_fold"/>
</dbReference>
<evidence type="ECO:0000256" key="11">
    <source>
        <dbReference type="ARBA" id="ARBA00023315"/>
    </source>
</evidence>
<dbReference type="CDD" id="cd06849">
    <property type="entry name" value="lipoyl_domain"/>
    <property type="match status" value="1"/>
</dbReference>
<dbReference type="PROSITE" id="PS50968">
    <property type="entry name" value="BIOTINYL_LIPOYL"/>
    <property type="match status" value="1"/>
</dbReference>
<comment type="cofactor">
    <cofactor evidence="1">
        <name>(R)-lipoate</name>
        <dbReference type="ChEBI" id="CHEBI:83088"/>
    </cofactor>
</comment>
<evidence type="ECO:0000256" key="10">
    <source>
        <dbReference type="ARBA" id="ARBA00022946"/>
    </source>
</evidence>
<evidence type="ECO:0000259" key="17">
    <source>
        <dbReference type="PROSITE" id="PS51363"/>
    </source>
</evidence>
<feature type="compositionally biased region" description="Low complexity" evidence="15">
    <location>
        <begin position="1160"/>
        <end position="1171"/>
    </location>
</feature>
<evidence type="ECO:0000256" key="7">
    <source>
        <dbReference type="ARBA" id="ARBA00022553"/>
    </source>
</evidence>
<dbReference type="NCBIfam" id="TIGR01347">
    <property type="entry name" value="sucB"/>
    <property type="match status" value="1"/>
</dbReference>
<keyword evidence="6" id="KW-0816">Tricarboxylic acid cycle</keyword>
<evidence type="ECO:0000256" key="1">
    <source>
        <dbReference type="ARBA" id="ARBA00001938"/>
    </source>
</evidence>
<evidence type="ECO:0000256" key="14">
    <source>
        <dbReference type="ARBA" id="ARBA00046046"/>
    </source>
</evidence>
<dbReference type="PANTHER" id="PTHR43416:SF5">
    <property type="entry name" value="DIHYDROLIPOYLLYSINE-RESIDUE SUCCINYLTRANSFERASE COMPONENT OF 2-OXOGLUTARATE DEHYDROGENASE COMPLEX, MITOCHONDRIAL"/>
    <property type="match status" value="1"/>
</dbReference>
<evidence type="ECO:0000256" key="6">
    <source>
        <dbReference type="ARBA" id="ARBA00022532"/>
    </source>
</evidence>